<dbReference type="PANTHER" id="PTHR33219">
    <property type="entry name" value="YLMG HOMOLOG PROTEIN 2, CHLOROPLASTIC"/>
    <property type="match status" value="1"/>
</dbReference>
<dbReference type="GO" id="GO:0010020">
    <property type="term" value="P:chloroplast fission"/>
    <property type="evidence" value="ECO:0007669"/>
    <property type="project" value="TreeGrafter"/>
</dbReference>
<dbReference type="AlphaFoldDB" id="A0A075VZT2"/>
<feature type="transmembrane region" description="Helical" evidence="1">
    <location>
        <begin position="25"/>
        <end position="44"/>
    </location>
</feature>
<reference evidence="2" key="1">
    <citation type="journal article" date="2015" name="Genome Biol. Evol.">
        <title>Extreme features of the Galdieria sulphuraria organellar genomes: a consequence of polyextremophily?</title>
        <authorList>
            <person name="Jain K."/>
            <person name="Krause K."/>
            <person name="Grewe F."/>
            <person name="Nelson G.F."/>
            <person name="Weber A.P."/>
            <person name="Christensen A.C."/>
            <person name="Mower J.P."/>
        </authorList>
    </citation>
    <scope>NUCLEOTIDE SEQUENCE</scope>
    <source>
        <strain evidence="2">074W</strain>
    </source>
</reference>
<keyword evidence="1" id="KW-1133">Transmembrane helix</keyword>
<gene>
    <name evidence="2" type="primary">ycf19</name>
</gene>
<evidence type="ECO:0000313" key="2">
    <source>
        <dbReference type="EMBL" id="AIG92466.1"/>
    </source>
</evidence>
<proteinExistence type="predicted"/>
<dbReference type="GeneID" id="20005495"/>
<accession>A0A075VZT2</accession>
<evidence type="ECO:0008006" key="3">
    <source>
        <dbReference type="Google" id="ProtNLM"/>
    </source>
</evidence>
<sequence length="98" mass="11550">MLMFILFVILKIILGVVTEFCRIYLFALSIRVFLAWIVTINWYAQPYIVLKKLTDPYLNLFRGTLPLILGMDFSSMLGFLFLECLIQLLESIYIEIIY</sequence>
<name>A0A075VZT2_GALSU</name>
<keyword evidence="1" id="KW-0472">Membrane</keyword>
<dbReference type="PANTHER" id="PTHR33219:SF14">
    <property type="entry name" value="PROTEIN COFACTOR ASSEMBLY OF COMPLEX C SUBUNIT B CCB3, CHLOROPLASTIC-RELATED"/>
    <property type="match status" value="1"/>
</dbReference>
<dbReference type="EMBL" id="KJ700459">
    <property type="protein sequence ID" value="AIG92466.1"/>
    <property type="molecule type" value="Genomic_DNA"/>
</dbReference>
<dbReference type="KEGG" id="gsl:JL72_p005"/>
<keyword evidence="2" id="KW-0934">Plastid</keyword>
<organism evidence="2">
    <name type="scientific">Galdieria sulphuraria</name>
    <name type="common">Red alga</name>
    <dbReference type="NCBI Taxonomy" id="130081"/>
    <lineage>
        <taxon>Eukaryota</taxon>
        <taxon>Rhodophyta</taxon>
        <taxon>Bangiophyceae</taxon>
        <taxon>Galdieriales</taxon>
        <taxon>Galdieriaceae</taxon>
        <taxon>Galdieria</taxon>
    </lineage>
</organism>
<geneLocation type="plastid" evidence="2"/>
<dbReference type="InterPro" id="IPR003425">
    <property type="entry name" value="CCB3/YggT"/>
</dbReference>
<evidence type="ECO:0000256" key="1">
    <source>
        <dbReference type="SAM" id="Phobius"/>
    </source>
</evidence>
<dbReference type="RefSeq" id="YP_009051020.1">
    <property type="nucleotide sequence ID" value="NC_024665.1"/>
</dbReference>
<feature type="transmembrane region" description="Helical" evidence="1">
    <location>
        <begin position="65"/>
        <end position="89"/>
    </location>
</feature>
<dbReference type="GO" id="GO:0016020">
    <property type="term" value="C:membrane"/>
    <property type="evidence" value="ECO:0007669"/>
    <property type="project" value="InterPro"/>
</dbReference>
<keyword evidence="1" id="KW-0812">Transmembrane</keyword>
<protein>
    <recommendedName>
        <fullName evidence="3">YggT family protein</fullName>
    </recommendedName>
</protein>
<dbReference type="Pfam" id="PF02325">
    <property type="entry name" value="CCB3_YggT"/>
    <property type="match status" value="1"/>
</dbReference>